<evidence type="ECO:0000313" key="1">
    <source>
        <dbReference type="EMBL" id="KAK5819274.1"/>
    </source>
</evidence>
<proteinExistence type="predicted"/>
<organism evidence="1 2">
    <name type="scientific">Gossypium arboreum</name>
    <name type="common">Tree cotton</name>
    <name type="synonym">Gossypium nanking</name>
    <dbReference type="NCBI Taxonomy" id="29729"/>
    <lineage>
        <taxon>Eukaryota</taxon>
        <taxon>Viridiplantae</taxon>
        <taxon>Streptophyta</taxon>
        <taxon>Embryophyta</taxon>
        <taxon>Tracheophyta</taxon>
        <taxon>Spermatophyta</taxon>
        <taxon>Magnoliopsida</taxon>
        <taxon>eudicotyledons</taxon>
        <taxon>Gunneridae</taxon>
        <taxon>Pentapetalae</taxon>
        <taxon>rosids</taxon>
        <taxon>malvids</taxon>
        <taxon>Malvales</taxon>
        <taxon>Malvaceae</taxon>
        <taxon>Malvoideae</taxon>
        <taxon>Gossypium</taxon>
    </lineage>
</organism>
<name>A0ABR0PD98_GOSAR</name>
<evidence type="ECO:0000313" key="2">
    <source>
        <dbReference type="Proteomes" id="UP001358586"/>
    </source>
</evidence>
<dbReference type="Proteomes" id="UP001358586">
    <property type="component" value="Chromosome 7"/>
</dbReference>
<reference evidence="1 2" key="1">
    <citation type="submission" date="2023-03" db="EMBL/GenBank/DDBJ databases">
        <title>WGS of Gossypium arboreum.</title>
        <authorList>
            <person name="Yu D."/>
        </authorList>
    </citation>
    <scope>NUCLEOTIDE SEQUENCE [LARGE SCALE GENOMIC DNA]</scope>
    <source>
        <tissue evidence="1">Leaf</tissue>
    </source>
</reference>
<keyword evidence="2" id="KW-1185">Reference proteome</keyword>
<sequence>MNPELQNQHEDMVSYDMIEHLKELYQGQAQQESFDTSKAISQCKLVEGSPIGPYALKMICYNESLSKRGFPLSQDMKEIDKTLPQLLSMLRTTEGNMKKTGPKSILIVCNNKGKGKVYFGYQET</sequence>
<accession>A0ABR0PD98</accession>
<protein>
    <submittedName>
        <fullName evidence="1">Uncharacterized protein</fullName>
    </submittedName>
</protein>
<dbReference type="EMBL" id="JARKNE010000007">
    <property type="protein sequence ID" value="KAK5819274.1"/>
    <property type="molecule type" value="Genomic_DNA"/>
</dbReference>
<comment type="caution">
    <text evidence="1">The sequence shown here is derived from an EMBL/GenBank/DDBJ whole genome shotgun (WGS) entry which is preliminary data.</text>
</comment>
<gene>
    <name evidence="1" type="ORF">PVK06_024251</name>
</gene>